<dbReference type="PANTHER" id="PTHR47782:SF12">
    <property type="entry name" value="ZN(II)2CYS6 TRANSCRIPTION FACTOR (EUROFUNG)"/>
    <property type="match status" value="1"/>
</dbReference>
<accession>A0A0P7BYP8</accession>
<protein>
    <recommendedName>
        <fullName evidence="9">Xylanolytic transcriptional activator regulatory domain-containing protein</fullName>
    </recommendedName>
</protein>
<dbReference type="GO" id="GO:0043565">
    <property type="term" value="F:sequence-specific DNA binding"/>
    <property type="evidence" value="ECO:0007669"/>
    <property type="project" value="TreeGrafter"/>
</dbReference>
<proteinExistence type="predicted"/>
<evidence type="ECO:0000313" key="11">
    <source>
        <dbReference type="Proteomes" id="UP000050424"/>
    </source>
</evidence>
<dbReference type="CDD" id="cd12148">
    <property type="entry name" value="fungal_TF_MHR"/>
    <property type="match status" value="1"/>
</dbReference>
<keyword evidence="11" id="KW-1185">Reference proteome</keyword>
<dbReference type="SMART" id="SM00906">
    <property type="entry name" value="Fungal_trans"/>
    <property type="match status" value="1"/>
</dbReference>
<dbReference type="PANTHER" id="PTHR47782">
    <property type="entry name" value="ZN(II)2CYS6 TRANSCRIPTION FACTOR (EUROFUNG)-RELATED"/>
    <property type="match status" value="1"/>
</dbReference>
<evidence type="ECO:0000256" key="8">
    <source>
        <dbReference type="SAM" id="Coils"/>
    </source>
</evidence>
<feature type="coiled-coil region" evidence="8">
    <location>
        <begin position="273"/>
        <end position="300"/>
    </location>
</feature>
<keyword evidence="8" id="KW-0175">Coiled coil</keyword>
<dbReference type="STRING" id="78410.A0A0P7BYP8"/>
<dbReference type="OrthoDB" id="25921at2759"/>
<reference evidence="10 11" key="1">
    <citation type="submission" date="2015-09" db="EMBL/GenBank/DDBJ databases">
        <title>Draft genome of a European isolate of the apple canker pathogen Neonectria ditissima.</title>
        <authorList>
            <person name="Gomez-Cortecero A."/>
            <person name="Harrison R.J."/>
            <person name="Armitage A.D."/>
        </authorList>
    </citation>
    <scope>NUCLEOTIDE SEQUENCE [LARGE SCALE GENOMIC DNA]</scope>
    <source>
        <strain evidence="10 11">R09/05</strain>
    </source>
</reference>
<keyword evidence="7" id="KW-0539">Nucleus</keyword>
<dbReference type="GO" id="GO:0005634">
    <property type="term" value="C:nucleus"/>
    <property type="evidence" value="ECO:0007669"/>
    <property type="project" value="UniProtKB-SubCell"/>
</dbReference>
<dbReference type="GO" id="GO:0008270">
    <property type="term" value="F:zinc ion binding"/>
    <property type="evidence" value="ECO:0007669"/>
    <property type="project" value="InterPro"/>
</dbReference>
<dbReference type="GO" id="GO:0006351">
    <property type="term" value="P:DNA-templated transcription"/>
    <property type="evidence" value="ECO:0007669"/>
    <property type="project" value="InterPro"/>
</dbReference>
<dbReference type="InterPro" id="IPR007219">
    <property type="entry name" value="XnlR_reg_dom"/>
</dbReference>
<evidence type="ECO:0000256" key="1">
    <source>
        <dbReference type="ARBA" id="ARBA00004123"/>
    </source>
</evidence>
<dbReference type="InterPro" id="IPR052202">
    <property type="entry name" value="Yeast_MetPath_Reg"/>
</dbReference>
<name>A0A0P7BYP8_9HYPO</name>
<sequence length="498" mass="56778">MPSHVSGAIGGSLEQCPSERYAALPPQPMARSYLETYIARVHTWWPLLQLPLLRRTFQSLYRSPRQCTDHEKFVAFIVLALASGEDAQFKSQPGMMDLNDSEAYFQTSLRFFNAFHDHPRDLFGIQAVMLLAIWMLNSSSSSHSNDLWQLSRYIMSAAIELGLHRHNTDWGFTSEELEVRNRTWWCAYNLERQVAVLTGRVLSVRDHAIHALLPSPSSFDALSGPEALAAPVFHKHNVALFCRMVSLRRISGRVLESMYIARGPDGKCMDTSLQQICARSDEARKDLEQWKQQLEELDLKPSREYSEMKIEYCLIRLLLHRPSPTFMVPSRQMTSACSKVAASAIHQWSVIESKFGISAVCRCFRQLHSIILVGLAALYCDWQTTAMPQPDVQSLRRPHCHENDTTICLGLIDRGISHMKAVYLVRYRDLFQANCTSEGLDFGGEDTMMQPAGEGMETYLSQVNDFLEGGMMNMDETLNVWYESMVQELQDNQVQDFL</sequence>
<keyword evidence="4" id="KW-0805">Transcription regulation</keyword>
<dbReference type="Pfam" id="PF04082">
    <property type="entry name" value="Fungal_trans"/>
    <property type="match status" value="1"/>
</dbReference>
<dbReference type="AlphaFoldDB" id="A0A0P7BYP8"/>
<dbReference type="GO" id="GO:0000981">
    <property type="term" value="F:DNA-binding transcription factor activity, RNA polymerase II-specific"/>
    <property type="evidence" value="ECO:0007669"/>
    <property type="project" value="TreeGrafter"/>
</dbReference>
<evidence type="ECO:0000256" key="2">
    <source>
        <dbReference type="ARBA" id="ARBA00022723"/>
    </source>
</evidence>
<keyword evidence="2" id="KW-0479">Metal-binding</keyword>
<evidence type="ECO:0000256" key="5">
    <source>
        <dbReference type="ARBA" id="ARBA00023125"/>
    </source>
</evidence>
<keyword evidence="3" id="KW-0862">Zinc</keyword>
<keyword evidence="5" id="KW-0238">DNA-binding</keyword>
<evidence type="ECO:0000313" key="10">
    <source>
        <dbReference type="EMBL" id="KPM44938.1"/>
    </source>
</evidence>
<evidence type="ECO:0000256" key="6">
    <source>
        <dbReference type="ARBA" id="ARBA00023163"/>
    </source>
</evidence>
<evidence type="ECO:0000259" key="9">
    <source>
        <dbReference type="SMART" id="SM00906"/>
    </source>
</evidence>
<dbReference type="EMBL" id="LKCW01000013">
    <property type="protein sequence ID" value="KPM44938.1"/>
    <property type="molecule type" value="Genomic_DNA"/>
</dbReference>
<dbReference type="Proteomes" id="UP000050424">
    <property type="component" value="Unassembled WGS sequence"/>
</dbReference>
<comment type="caution">
    <text evidence="10">The sequence shown here is derived from an EMBL/GenBank/DDBJ whole genome shotgun (WGS) entry which is preliminary data.</text>
</comment>
<keyword evidence="6" id="KW-0804">Transcription</keyword>
<gene>
    <name evidence="10" type="ORF">AK830_g1587</name>
</gene>
<evidence type="ECO:0000256" key="3">
    <source>
        <dbReference type="ARBA" id="ARBA00022833"/>
    </source>
</evidence>
<organism evidence="10 11">
    <name type="scientific">Neonectria ditissima</name>
    <dbReference type="NCBI Taxonomy" id="78410"/>
    <lineage>
        <taxon>Eukaryota</taxon>
        <taxon>Fungi</taxon>
        <taxon>Dikarya</taxon>
        <taxon>Ascomycota</taxon>
        <taxon>Pezizomycotina</taxon>
        <taxon>Sordariomycetes</taxon>
        <taxon>Hypocreomycetidae</taxon>
        <taxon>Hypocreales</taxon>
        <taxon>Nectriaceae</taxon>
        <taxon>Neonectria</taxon>
    </lineage>
</organism>
<evidence type="ECO:0000256" key="7">
    <source>
        <dbReference type="ARBA" id="ARBA00023242"/>
    </source>
</evidence>
<dbReference type="GO" id="GO:0045944">
    <property type="term" value="P:positive regulation of transcription by RNA polymerase II"/>
    <property type="evidence" value="ECO:0007669"/>
    <property type="project" value="TreeGrafter"/>
</dbReference>
<evidence type="ECO:0000256" key="4">
    <source>
        <dbReference type="ARBA" id="ARBA00023015"/>
    </source>
</evidence>
<feature type="domain" description="Xylanolytic transcriptional activator regulatory" evidence="9">
    <location>
        <begin position="147"/>
        <end position="220"/>
    </location>
</feature>
<comment type="subcellular location">
    <subcellularLocation>
        <location evidence="1">Nucleus</location>
    </subcellularLocation>
</comment>